<proteinExistence type="predicted"/>
<reference evidence="1 2" key="1">
    <citation type="journal article" date="2018" name="Mol. Ecol.">
        <title>The obligate alkalophilic soda-lake fungus Sodiomyces alkalinus has shifted to a protein diet.</title>
        <authorList>
            <person name="Grum-Grzhimaylo A.A."/>
            <person name="Falkoski D.L."/>
            <person name="van den Heuvel J."/>
            <person name="Valero-Jimenez C.A."/>
            <person name="Min B."/>
            <person name="Choi I.G."/>
            <person name="Lipzen A."/>
            <person name="Daum C.G."/>
            <person name="Aanen D.K."/>
            <person name="Tsang A."/>
            <person name="Henrissat B."/>
            <person name="Bilanenko E.N."/>
            <person name="de Vries R.P."/>
            <person name="van Kan J.A.L."/>
            <person name="Grigoriev I.V."/>
            <person name="Debets A.J.M."/>
        </authorList>
    </citation>
    <scope>NUCLEOTIDE SEQUENCE [LARGE SCALE GENOMIC DNA]</scope>
    <source>
        <strain evidence="1 2">F11</strain>
    </source>
</reference>
<dbReference type="Proteomes" id="UP000272025">
    <property type="component" value="Unassembled WGS sequence"/>
</dbReference>
<protein>
    <submittedName>
        <fullName evidence="1">Uncharacterized protein</fullName>
    </submittedName>
</protein>
<organism evidence="1 2">
    <name type="scientific">Sodiomyces alkalinus (strain CBS 110278 / VKM F-3762 / F11)</name>
    <name type="common">Alkaliphilic filamentous fungus</name>
    <dbReference type="NCBI Taxonomy" id="1314773"/>
    <lineage>
        <taxon>Eukaryota</taxon>
        <taxon>Fungi</taxon>
        <taxon>Dikarya</taxon>
        <taxon>Ascomycota</taxon>
        <taxon>Pezizomycotina</taxon>
        <taxon>Sordariomycetes</taxon>
        <taxon>Hypocreomycetidae</taxon>
        <taxon>Glomerellales</taxon>
        <taxon>Plectosphaerellaceae</taxon>
        <taxon>Sodiomyces</taxon>
    </lineage>
</organism>
<evidence type="ECO:0000313" key="2">
    <source>
        <dbReference type="Proteomes" id="UP000272025"/>
    </source>
</evidence>
<evidence type="ECO:0000313" key="1">
    <source>
        <dbReference type="EMBL" id="ROT37544.1"/>
    </source>
</evidence>
<gene>
    <name evidence="1" type="ORF">SODALDRAFT_361257</name>
</gene>
<keyword evidence="2" id="KW-1185">Reference proteome</keyword>
<name>A0A3N2PT01_SODAK</name>
<sequence length="197" mass="21642">MDRNKATLRISASATSGHFQVYQNTGHTCVKSRSFGCGSTETNGLGWVGLSDSPCFFTGGAQRGKVSGLSIPGATLRMGWDYGLGWDSKKHQLQKPRAGEPQRVKATVMGFYIFGLKGLSVLHMYWYTVETSGEHQRRLLRILAVHMKERPEGWMQPDSVLTYKMCGKILNAVASTSKQLPILSCSNAIGDLIETPI</sequence>
<dbReference type="RefSeq" id="XP_028465350.1">
    <property type="nucleotide sequence ID" value="XM_028614351.1"/>
</dbReference>
<dbReference type="EMBL" id="ML119057">
    <property type="protein sequence ID" value="ROT37544.1"/>
    <property type="molecule type" value="Genomic_DNA"/>
</dbReference>
<dbReference type="GeneID" id="39582829"/>
<dbReference type="AlphaFoldDB" id="A0A3N2PT01"/>
<accession>A0A3N2PT01</accession>